<reference evidence="1" key="1">
    <citation type="submission" date="2019-10" db="EMBL/GenBank/DDBJ databases">
        <authorList>
            <person name="Paulsen S."/>
        </authorList>
    </citation>
    <scope>NUCLEOTIDE SEQUENCE</scope>
    <source>
        <strain evidence="1">LMG 19692</strain>
    </source>
</reference>
<evidence type="ECO:0000313" key="4">
    <source>
        <dbReference type="Proteomes" id="UP001304419"/>
    </source>
</evidence>
<reference evidence="2 4" key="2">
    <citation type="submission" date="2023-10" db="EMBL/GenBank/DDBJ databases">
        <title>To unveil natural product biosynthetic capacity in Pseudoalteromonas.</title>
        <authorList>
            <person name="Wang J."/>
        </authorList>
    </citation>
    <scope>NUCLEOTIDE SEQUENCE [LARGE SCALE GENOMIC DNA]</scope>
    <source>
        <strain evidence="2 4">DSM 15914</strain>
    </source>
</reference>
<dbReference type="Proteomes" id="UP001304419">
    <property type="component" value="Chromosome 2"/>
</dbReference>
<dbReference type="GeneID" id="98337888"/>
<dbReference type="AlphaFoldDB" id="A0A8I2H653"/>
<dbReference type="PANTHER" id="PTHR33835">
    <property type="entry name" value="YALI0C07656P"/>
    <property type="match status" value="1"/>
</dbReference>
<organism evidence="1 3">
    <name type="scientific">Pseudoalteromonas maricaloris</name>
    <dbReference type="NCBI Taxonomy" id="184924"/>
    <lineage>
        <taxon>Bacteria</taxon>
        <taxon>Pseudomonadati</taxon>
        <taxon>Pseudomonadota</taxon>
        <taxon>Gammaproteobacteria</taxon>
        <taxon>Alteromonadales</taxon>
        <taxon>Pseudoalteromonadaceae</taxon>
        <taxon>Pseudoalteromonas</taxon>
    </lineage>
</organism>
<evidence type="ECO:0000313" key="3">
    <source>
        <dbReference type="Proteomes" id="UP000646877"/>
    </source>
</evidence>
<dbReference type="Pfam" id="PF14234">
    <property type="entry name" value="DUF4336"/>
    <property type="match status" value="1"/>
</dbReference>
<gene>
    <name evidence="1" type="ORF">F9Y85_20745</name>
    <name evidence="2" type="ORF">R5H13_19780</name>
</gene>
<protein>
    <submittedName>
        <fullName evidence="1">DUF4336 domain-containing protein</fullName>
    </submittedName>
</protein>
<dbReference type="RefSeq" id="WP_193522477.1">
    <property type="nucleotide sequence ID" value="NZ_CBCSDF010000021.1"/>
</dbReference>
<name>A0A8I2H653_9GAMM</name>
<evidence type="ECO:0000313" key="1">
    <source>
        <dbReference type="EMBL" id="NLR23703.1"/>
    </source>
</evidence>
<dbReference type="Proteomes" id="UP000646877">
    <property type="component" value="Unassembled WGS sequence"/>
</dbReference>
<accession>A0A8I2H653</accession>
<proteinExistence type="predicted"/>
<dbReference type="EMBL" id="WEIA01000018">
    <property type="protein sequence ID" value="NLR23703.1"/>
    <property type="molecule type" value="Genomic_DNA"/>
</dbReference>
<dbReference type="EMBL" id="CP137579">
    <property type="protein sequence ID" value="WOX31183.1"/>
    <property type="molecule type" value="Genomic_DNA"/>
</dbReference>
<dbReference type="PANTHER" id="PTHR33835:SF1">
    <property type="entry name" value="METALLO-BETA-LACTAMASE DOMAIN-CONTAINING PROTEIN"/>
    <property type="match status" value="1"/>
</dbReference>
<dbReference type="InterPro" id="IPR025638">
    <property type="entry name" value="DUF4336"/>
</dbReference>
<keyword evidence="4" id="KW-1185">Reference proteome</keyword>
<dbReference type="SUPFAM" id="SSF56281">
    <property type="entry name" value="Metallo-hydrolase/oxidoreductase"/>
    <property type="match status" value="1"/>
</dbReference>
<sequence>MSELIAIGKNIWIHNGPAVPFFGMPYTTRSTIVKLSSGALWVHSPGKLTEGLLSELTQLGQVAYLISPNKLHHLFMGDWQEKFPHAIMFASPGVDKKRPDLTFQRQLGNMAEPEWQEDIEQLIFKGSAVMEEVVFFHKESSTLILTDLIENFHPNHFSGFKKVLAKITGIISPNGKTPIDWRTSFVFGKQQARACFSKMAAWQPQYIVIAHGECIETGAGAFLNRSFSWLGINKAA</sequence>
<evidence type="ECO:0000313" key="2">
    <source>
        <dbReference type="EMBL" id="WOX31183.1"/>
    </source>
</evidence>
<dbReference type="InterPro" id="IPR036866">
    <property type="entry name" value="RibonucZ/Hydroxyglut_hydro"/>
</dbReference>